<evidence type="ECO:0000256" key="2">
    <source>
        <dbReference type="SAM" id="Coils"/>
    </source>
</evidence>
<feature type="compositionally biased region" description="Polar residues" evidence="3">
    <location>
        <begin position="749"/>
        <end position="759"/>
    </location>
</feature>
<dbReference type="EMBL" id="CAXAMN010029077">
    <property type="protein sequence ID" value="CAK9118681.1"/>
    <property type="molecule type" value="Genomic_DNA"/>
</dbReference>
<dbReference type="SUPFAM" id="SSF57756">
    <property type="entry name" value="Retrovirus zinc finger-like domains"/>
    <property type="match status" value="1"/>
</dbReference>
<feature type="transmembrane region" description="Helical" evidence="4">
    <location>
        <begin position="1082"/>
        <end position="1103"/>
    </location>
</feature>
<reference evidence="6 7" key="1">
    <citation type="submission" date="2024-02" db="EMBL/GenBank/DDBJ databases">
        <authorList>
            <person name="Chen Y."/>
            <person name="Shah S."/>
            <person name="Dougan E. K."/>
            <person name="Thang M."/>
            <person name="Chan C."/>
        </authorList>
    </citation>
    <scope>NUCLEOTIDE SEQUENCE [LARGE SCALE GENOMIC DNA]</scope>
</reference>
<keyword evidence="4" id="KW-0812">Transmembrane</keyword>
<sequence>MQDYREFRKRCEIYRKKMQIGNRQSEVVYNLVTLMSGKSWDLVEDMTMDQMAADNAYDLLFERLDRGFKYDPLTELPDDFEQYFVRLQRKPHQTLQDYMNDYTRCERRLQMTHSVNLPEKVRAWWFLRRSGITKEQRQLILTNTGTGGLTIEEVMKSMSFILGQDSTLQSTSSSRWSRPPGKPVDAYYCDEDQTYDWAAGSDEVVMDPSPAYYGEDYDWDDWQDGATECAEDIAFVDHCEQVYDVDEFDDVFANYQDAKAKMNALRNSRGFYPVVAMLPPHVSGQSQGGQPRGKSSGKSKSKSKGRSSSKGGKAGPKARAAAAMGGGAGRQLCLRCGNAGHWARNCPMPPGDKKRKIGEEAEGSINMVEEVNAAAEAFHIDADENDFVGDDTAVQDGGAASVLGSAWQIRKYLRFLLEEGFNIHDIPMFQCEKGFKYGNSMKETTNKCIVLPIFLGGKRIDVLTYVIKVDYQKKMMKWPESNWEDLPVGSRGEHLLHLGKDIRQCLADEPHQVLLPEDTESHVGEHIDGGIQQLLDEVMVAEDTLDVSQPRQSVLPATTRQSDGKDEQEIGAVKRLHGHVLRKLQRQAEEACRVEDKMLQQGQSIDNASNAPGGKSRSSMAEDYPERLAKKLAQLMQADPDETPVLAAEDEDVDMPEVGKAAMNYVVRLHRNLGHPGSNVLCKMLEEVQATENVMTEYELEDLMNDENEEYEPTEPPSDQEARDDTIPEDEIPGAVLMYQNRRSEEMNQRPNSSASPSTEVPECPSMAGDDQETKREIEDDIQESALKRAREAADVPDYMKKVMPVTIHKGRGPNDALTAGEVSKARALIGLDDLCLLCFSDAAFNVRSDGSSQGGYIVVLTSQKALSGQQVPYNVLSWRSFKLIRVCRSSLSAESQACSTALDELMMVRSMLAMMLNPQLDPMAEATAAECGKSAIIIDAKALYDSLKKDGIGSSADKRAGIEILCIKEEIKRLKTELRWVSSERMLADGLTKIHARQQMTEMLKSGWLSIVHDESYTAAKKKNKEERQASTANTFGYTNQVAARISMVVALNHVAEATTMDNTQTEGEELGVVESAFFNYAFFVTALSLLLGVPMVAYGIYKCMCRLFQFIKHLYYQERLVTMLRLENLELKEEAENSRKELARLRTRLVRMRVGLCFYTEGGTRWHVFNDCRSFRASSRVLNKDGLCRVCWERLQDETAGEVRTPPHGWNEDTDAVDETTE</sequence>
<feature type="region of interest" description="Disordered" evidence="3">
    <location>
        <begin position="705"/>
        <end position="727"/>
    </location>
</feature>
<evidence type="ECO:0000259" key="5">
    <source>
        <dbReference type="PROSITE" id="PS50158"/>
    </source>
</evidence>
<dbReference type="Pfam" id="PF00098">
    <property type="entry name" value="zf-CCHC"/>
    <property type="match status" value="1"/>
</dbReference>
<evidence type="ECO:0000256" key="4">
    <source>
        <dbReference type="SAM" id="Phobius"/>
    </source>
</evidence>
<dbReference type="Gene3D" id="4.10.60.10">
    <property type="entry name" value="Zinc finger, CCHC-type"/>
    <property type="match status" value="1"/>
</dbReference>
<feature type="region of interest" description="Disordered" evidence="3">
    <location>
        <begin position="599"/>
        <end position="622"/>
    </location>
</feature>
<accession>A0ABP0T2H8</accession>
<keyword evidence="2" id="KW-0175">Coiled coil</keyword>
<keyword evidence="7" id="KW-1185">Reference proteome</keyword>
<gene>
    <name evidence="6" type="ORF">CCMP2556_LOCUS55702</name>
</gene>
<keyword evidence="4" id="KW-1133">Transmembrane helix</keyword>
<dbReference type="PROSITE" id="PS50158">
    <property type="entry name" value="ZF_CCHC"/>
    <property type="match status" value="1"/>
</dbReference>
<dbReference type="Proteomes" id="UP001642484">
    <property type="component" value="Unassembled WGS sequence"/>
</dbReference>
<feature type="compositionally biased region" description="Low complexity" evidence="3">
    <location>
        <begin position="308"/>
        <end position="321"/>
    </location>
</feature>
<proteinExistence type="predicted"/>
<dbReference type="InterPro" id="IPR036875">
    <property type="entry name" value="Znf_CCHC_sf"/>
</dbReference>
<keyword evidence="1" id="KW-0863">Zinc-finger</keyword>
<dbReference type="InterPro" id="IPR001878">
    <property type="entry name" value="Znf_CCHC"/>
</dbReference>
<keyword evidence="1" id="KW-0479">Metal-binding</keyword>
<feature type="compositionally biased region" description="Basic residues" evidence="3">
    <location>
        <begin position="295"/>
        <end position="307"/>
    </location>
</feature>
<feature type="region of interest" description="Disordered" evidence="3">
    <location>
        <begin position="546"/>
        <end position="566"/>
    </location>
</feature>
<feature type="region of interest" description="Disordered" evidence="3">
    <location>
        <begin position="281"/>
        <end position="321"/>
    </location>
</feature>
<feature type="region of interest" description="Disordered" evidence="3">
    <location>
        <begin position="1204"/>
        <end position="1224"/>
    </location>
</feature>
<feature type="compositionally biased region" description="Polar residues" evidence="3">
    <location>
        <begin position="600"/>
        <end position="610"/>
    </location>
</feature>
<evidence type="ECO:0000313" key="7">
    <source>
        <dbReference type="Proteomes" id="UP001642484"/>
    </source>
</evidence>
<organism evidence="6 7">
    <name type="scientific">Durusdinium trenchii</name>
    <dbReference type="NCBI Taxonomy" id="1381693"/>
    <lineage>
        <taxon>Eukaryota</taxon>
        <taxon>Sar</taxon>
        <taxon>Alveolata</taxon>
        <taxon>Dinophyceae</taxon>
        <taxon>Suessiales</taxon>
        <taxon>Symbiodiniaceae</taxon>
        <taxon>Durusdinium</taxon>
    </lineage>
</organism>
<feature type="domain" description="CCHC-type" evidence="5">
    <location>
        <begin position="333"/>
        <end position="347"/>
    </location>
</feature>
<protein>
    <recommendedName>
        <fullName evidence="5">CCHC-type domain-containing protein</fullName>
    </recommendedName>
</protein>
<comment type="caution">
    <text evidence="6">The sequence shown here is derived from an EMBL/GenBank/DDBJ whole genome shotgun (WGS) entry which is preliminary data.</text>
</comment>
<feature type="compositionally biased region" description="Polar residues" evidence="3">
    <location>
        <begin position="546"/>
        <end position="561"/>
    </location>
</feature>
<keyword evidence="1" id="KW-0862">Zinc</keyword>
<feature type="coiled-coil region" evidence="2">
    <location>
        <begin position="1123"/>
        <end position="1154"/>
    </location>
</feature>
<evidence type="ECO:0000256" key="1">
    <source>
        <dbReference type="PROSITE-ProRule" id="PRU00047"/>
    </source>
</evidence>
<feature type="compositionally biased region" description="Acidic residues" evidence="3">
    <location>
        <begin position="1214"/>
        <end position="1224"/>
    </location>
</feature>
<dbReference type="SMART" id="SM00343">
    <property type="entry name" value="ZnF_C2HC"/>
    <property type="match status" value="1"/>
</dbReference>
<feature type="region of interest" description="Disordered" evidence="3">
    <location>
        <begin position="744"/>
        <end position="777"/>
    </location>
</feature>
<name>A0ABP0T2H8_9DINO</name>
<evidence type="ECO:0000313" key="6">
    <source>
        <dbReference type="EMBL" id="CAK9118681.1"/>
    </source>
</evidence>
<keyword evidence="4" id="KW-0472">Membrane</keyword>
<evidence type="ECO:0000256" key="3">
    <source>
        <dbReference type="SAM" id="MobiDB-lite"/>
    </source>
</evidence>